<dbReference type="OrthoDB" id="4428152at2"/>
<dbReference type="STRING" id="28028.CFLV_04565"/>
<sequence>MSIADAGGYVGVETIPVLNQPEPGYSPFGFNMPIVDVGTDLKGLAFDLMATKIWDVSEANSRWKALSEEVQSIIDGLESAAESLESENNSDATAAAAQKIREVASSGEHFVSNAAVMREKLFTFHSKLMFAPTIAMALAGAAESIPDPVAKEVAKKAGLAKMQVQLQEDVVAAMPFQNALMEAAPASGGGSITAGLGGIDGDGSRYNTAGVAWPKAVAEALADGRLGPGSLQVVDGEISGLEQVGMSEAEIAKFHDSLRHSGRQMLTELGFGDALPAIDASHVATAGAQAAGASQMNLPGAGAASLTAGQPGTLGAAGMPVGAGLGVGAASSSNSVGAPLPVMSGASAGAGRGAMGVRGLGGLGAGAGVGGMSAGAGMNAGAGGGGIAAPPSGHVAGAGTRAGGVGSGAQGRGMAPVMAGHGRGAQEKSRRVKSVTSQVERDPNRRALLGESRAVVPGVIGDWVRNDPS</sequence>
<dbReference type="EMBL" id="CP009246">
    <property type="protein sequence ID" value="APT86526.1"/>
    <property type="molecule type" value="Genomic_DNA"/>
</dbReference>
<protein>
    <recommendedName>
        <fullName evidence="4">PPE domain-containing protein</fullName>
    </recommendedName>
</protein>
<keyword evidence="3" id="KW-1185">Reference proteome</keyword>
<dbReference type="AlphaFoldDB" id="A0A1L7CKY3"/>
<dbReference type="Proteomes" id="UP000185479">
    <property type="component" value="Chromosome"/>
</dbReference>
<reference evidence="2 3" key="1">
    <citation type="submission" date="2014-08" db="EMBL/GenBank/DDBJ databases">
        <title>Complete genome sequence of Corynebacterium flavescens OJ8(T)(=DSM 20296(T)), isolated from cheese.</title>
        <authorList>
            <person name="Ruckert C."/>
            <person name="Albersmeier A."/>
            <person name="Winkler A."/>
            <person name="Kalinowski J."/>
        </authorList>
    </citation>
    <scope>NUCLEOTIDE SEQUENCE [LARGE SCALE GENOMIC DNA]</scope>
    <source>
        <strain evidence="2 3">OJ8</strain>
    </source>
</reference>
<name>A0A1L7CKY3_CORFL</name>
<evidence type="ECO:0000256" key="1">
    <source>
        <dbReference type="SAM" id="MobiDB-lite"/>
    </source>
</evidence>
<evidence type="ECO:0000313" key="2">
    <source>
        <dbReference type="EMBL" id="APT86526.1"/>
    </source>
</evidence>
<feature type="compositionally biased region" description="Gly residues" evidence="1">
    <location>
        <begin position="400"/>
        <end position="411"/>
    </location>
</feature>
<evidence type="ECO:0000313" key="3">
    <source>
        <dbReference type="Proteomes" id="UP000185479"/>
    </source>
</evidence>
<proteinExistence type="predicted"/>
<gene>
    <name evidence="2" type="ORF">CFLV_04565</name>
</gene>
<evidence type="ECO:0008006" key="4">
    <source>
        <dbReference type="Google" id="ProtNLM"/>
    </source>
</evidence>
<organism evidence="2 3">
    <name type="scientific">Corynebacterium flavescens</name>
    <dbReference type="NCBI Taxonomy" id="28028"/>
    <lineage>
        <taxon>Bacteria</taxon>
        <taxon>Bacillati</taxon>
        <taxon>Actinomycetota</taxon>
        <taxon>Actinomycetes</taxon>
        <taxon>Mycobacteriales</taxon>
        <taxon>Corynebacteriaceae</taxon>
        <taxon>Corynebacterium</taxon>
    </lineage>
</organism>
<dbReference type="KEGG" id="cfc:CFLV_04565"/>
<accession>A0A1L7CKY3</accession>
<feature type="region of interest" description="Disordered" evidence="1">
    <location>
        <begin position="398"/>
        <end position="441"/>
    </location>
</feature>